<dbReference type="GO" id="GO:0019838">
    <property type="term" value="F:growth factor binding"/>
    <property type="evidence" value="ECO:0007669"/>
    <property type="project" value="UniProtKB-KW"/>
</dbReference>
<proteinExistence type="inferred from homology"/>
<evidence type="ECO:0000256" key="1">
    <source>
        <dbReference type="ARBA" id="ARBA00004613"/>
    </source>
</evidence>
<name>A0AAN8QBC8_9TELE</name>
<keyword evidence="3" id="KW-0964">Secreted</keyword>
<evidence type="ECO:0000256" key="2">
    <source>
        <dbReference type="ARBA" id="ARBA00008326"/>
    </source>
</evidence>
<feature type="region of interest" description="Disordered" evidence="7">
    <location>
        <begin position="27"/>
        <end position="66"/>
    </location>
</feature>
<protein>
    <recommendedName>
        <fullName evidence="11">Fibroblast growth factor-binding protein 1</fullName>
    </recommendedName>
</protein>
<evidence type="ECO:0000256" key="7">
    <source>
        <dbReference type="SAM" id="MobiDB-lite"/>
    </source>
</evidence>
<feature type="signal peptide" evidence="8">
    <location>
        <begin position="1"/>
        <end position="25"/>
    </location>
</feature>
<keyword evidence="6" id="KW-0340">Growth factor binding</keyword>
<reference evidence="9 10" key="1">
    <citation type="submission" date="2021-04" db="EMBL/GenBank/DDBJ databases">
        <authorList>
            <person name="De Guttry C."/>
            <person name="Zahm M."/>
            <person name="Klopp C."/>
            <person name="Cabau C."/>
            <person name="Louis A."/>
            <person name="Berthelot C."/>
            <person name="Parey E."/>
            <person name="Roest Crollius H."/>
            <person name="Montfort J."/>
            <person name="Robinson-Rechavi M."/>
            <person name="Bucao C."/>
            <person name="Bouchez O."/>
            <person name="Gislard M."/>
            <person name="Lluch J."/>
            <person name="Milhes M."/>
            <person name="Lampietro C."/>
            <person name="Lopez Roques C."/>
            <person name="Donnadieu C."/>
            <person name="Braasch I."/>
            <person name="Desvignes T."/>
            <person name="Postlethwait J."/>
            <person name="Bobe J."/>
            <person name="Wedekind C."/>
            <person name="Guiguen Y."/>
        </authorList>
    </citation>
    <scope>NUCLEOTIDE SEQUENCE [LARGE SCALE GENOMIC DNA]</scope>
    <source>
        <strain evidence="9">Cs_M1</strain>
        <tissue evidence="9">Blood</tissue>
    </source>
</reference>
<sequence length="224" mass="24748">MTLLINLTVLLVIACISQQLMVANCQGSKKRGMKKKEKEEPKDGEQPKPHVQSPEKKDSSPKGNVFKGRFSAKGKMQCTWVATGDNDFVLSVNCKKGQTSFDCEYVAKPATCPGYGSNTKAYWKQIARALNKNKKLCFDSTALIKAGMCRKAPKDAHFKLKNTPRDIVVTLPRTTIQPRSSPSASSLGAKSCAVDQKRLAEEYCASSWSSLCTFFFTMVQNEDC</sequence>
<dbReference type="PANTHER" id="PTHR15258:SF2">
    <property type="entry name" value="FIBROBLAST GROWTH FACTOR-BINDING PROTEIN 1"/>
    <property type="match status" value="1"/>
</dbReference>
<evidence type="ECO:0000256" key="4">
    <source>
        <dbReference type="ARBA" id="ARBA00022729"/>
    </source>
</evidence>
<evidence type="ECO:0000313" key="9">
    <source>
        <dbReference type="EMBL" id="KAK6298580.1"/>
    </source>
</evidence>
<dbReference type="GO" id="GO:0005576">
    <property type="term" value="C:extracellular region"/>
    <property type="evidence" value="ECO:0007669"/>
    <property type="project" value="UniProtKB-SubCell"/>
</dbReference>
<evidence type="ECO:0000256" key="6">
    <source>
        <dbReference type="ARBA" id="ARBA00023183"/>
    </source>
</evidence>
<dbReference type="Proteomes" id="UP001356427">
    <property type="component" value="Unassembled WGS sequence"/>
</dbReference>
<dbReference type="PANTHER" id="PTHR15258">
    <property type="entry name" value="FGF BINDING PROTEIN-RELATED"/>
    <property type="match status" value="1"/>
</dbReference>
<keyword evidence="4 8" id="KW-0732">Signal</keyword>
<comment type="caution">
    <text evidence="9">The sequence shown here is derived from an EMBL/GenBank/DDBJ whole genome shotgun (WGS) entry which is preliminary data.</text>
</comment>
<organism evidence="9 10">
    <name type="scientific">Coregonus suidteri</name>
    <dbReference type="NCBI Taxonomy" id="861788"/>
    <lineage>
        <taxon>Eukaryota</taxon>
        <taxon>Metazoa</taxon>
        <taxon>Chordata</taxon>
        <taxon>Craniata</taxon>
        <taxon>Vertebrata</taxon>
        <taxon>Euteleostomi</taxon>
        <taxon>Actinopterygii</taxon>
        <taxon>Neopterygii</taxon>
        <taxon>Teleostei</taxon>
        <taxon>Protacanthopterygii</taxon>
        <taxon>Salmoniformes</taxon>
        <taxon>Salmonidae</taxon>
        <taxon>Coregoninae</taxon>
        <taxon>Coregonus</taxon>
    </lineage>
</organism>
<dbReference type="Pfam" id="PF06473">
    <property type="entry name" value="FGF-BP1"/>
    <property type="match status" value="2"/>
</dbReference>
<evidence type="ECO:0000313" key="10">
    <source>
        <dbReference type="Proteomes" id="UP001356427"/>
    </source>
</evidence>
<keyword evidence="10" id="KW-1185">Reference proteome</keyword>
<gene>
    <name evidence="9" type="ORF">J4Q44_G00316350</name>
</gene>
<dbReference type="GO" id="GO:0007267">
    <property type="term" value="P:cell-cell signaling"/>
    <property type="evidence" value="ECO:0007669"/>
    <property type="project" value="TreeGrafter"/>
</dbReference>
<evidence type="ECO:0000256" key="3">
    <source>
        <dbReference type="ARBA" id="ARBA00022525"/>
    </source>
</evidence>
<evidence type="ECO:0008006" key="11">
    <source>
        <dbReference type="Google" id="ProtNLM"/>
    </source>
</evidence>
<keyword evidence="5" id="KW-1015">Disulfide bond</keyword>
<comment type="subcellular location">
    <subcellularLocation>
        <location evidence="1">Secreted</location>
    </subcellularLocation>
</comment>
<feature type="compositionally biased region" description="Basic and acidic residues" evidence="7">
    <location>
        <begin position="36"/>
        <end position="60"/>
    </location>
</feature>
<evidence type="ECO:0000256" key="8">
    <source>
        <dbReference type="SAM" id="SignalP"/>
    </source>
</evidence>
<comment type="similarity">
    <text evidence="2">Belongs to the fibroblast growth factor-binding protein family.</text>
</comment>
<evidence type="ECO:0000256" key="5">
    <source>
        <dbReference type="ARBA" id="ARBA00023157"/>
    </source>
</evidence>
<accession>A0AAN8QBC8</accession>
<feature type="chain" id="PRO_5043032605" description="Fibroblast growth factor-binding protein 1" evidence="8">
    <location>
        <begin position="26"/>
        <end position="224"/>
    </location>
</feature>
<dbReference type="AlphaFoldDB" id="A0AAN8QBC8"/>
<dbReference type="InterPro" id="IPR010510">
    <property type="entry name" value="FGF1-bd"/>
</dbReference>
<dbReference type="EMBL" id="JAGTTL010000030">
    <property type="protein sequence ID" value="KAK6298580.1"/>
    <property type="molecule type" value="Genomic_DNA"/>
</dbReference>